<organism evidence="2 3">
    <name type="scientific">Candidatus Curtissbacteria bacterium GW2011_GWC2_38_9</name>
    <dbReference type="NCBI Taxonomy" id="1618414"/>
    <lineage>
        <taxon>Bacteria</taxon>
        <taxon>Candidatus Curtissiibacteriota</taxon>
    </lineage>
</organism>
<accession>A0A0G0LB26</accession>
<protein>
    <submittedName>
        <fullName evidence="2">Uncharacterized protein</fullName>
    </submittedName>
</protein>
<dbReference type="Proteomes" id="UP000034893">
    <property type="component" value="Unassembled WGS sequence"/>
</dbReference>
<dbReference type="EMBL" id="LBVP01000020">
    <property type="protein sequence ID" value="KKQ89223.1"/>
    <property type="molecule type" value="Genomic_DNA"/>
</dbReference>
<reference evidence="2 3" key="1">
    <citation type="journal article" date="2015" name="Nature">
        <title>rRNA introns, odd ribosomes, and small enigmatic genomes across a large radiation of phyla.</title>
        <authorList>
            <person name="Brown C.T."/>
            <person name="Hug L.A."/>
            <person name="Thomas B.C."/>
            <person name="Sharon I."/>
            <person name="Castelle C.J."/>
            <person name="Singh A."/>
            <person name="Wilkins M.J."/>
            <person name="Williams K.H."/>
            <person name="Banfield J.F."/>
        </authorList>
    </citation>
    <scope>NUCLEOTIDE SEQUENCE [LARGE SCALE GENOMIC DNA]</scope>
</reference>
<proteinExistence type="predicted"/>
<name>A0A0G0LB26_9BACT</name>
<dbReference type="AlphaFoldDB" id="A0A0G0LB26"/>
<evidence type="ECO:0000313" key="2">
    <source>
        <dbReference type="EMBL" id="KKQ89223.1"/>
    </source>
</evidence>
<comment type="caution">
    <text evidence="2">The sequence shown here is derived from an EMBL/GenBank/DDBJ whole genome shotgun (WGS) entry which is preliminary data.</text>
</comment>
<evidence type="ECO:0000256" key="1">
    <source>
        <dbReference type="SAM" id="MobiDB-lite"/>
    </source>
</evidence>
<evidence type="ECO:0000313" key="3">
    <source>
        <dbReference type="Proteomes" id="UP000034893"/>
    </source>
</evidence>
<gene>
    <name evidence="2" type="ORF">UT12_C0020G0008</name>
</gene>
<sequence>MLCLCVHDHILLYKLAHQKAPHQALQAALQRPPEGRRPDSEDPLAVVPVGTDGKRKRDGGWTEIATYPAQEAAKSGLLGKIMFPVNICLGAVKGVTREVVGVADFLTFWKDKNLADSWPGEEF</sequence>
<feature type="region of interest" description="Disordered" evidence="1">
    <location>
        <begin position="24"/>
        <end position="58"/>
    </location>
</feature>